<name>A0AAD4D0X3_9FUNG</name>
<accession>A0AAD4D0X3</accession>
<gene>
    <name evidence="1" type="ORF">BGZ95_007078</name>
</gene>
<feature type="non-terminal residue" evidence="1">
    <location>
        <position position="1"/>
    </location>
</feature>
<comment type="caution">
    <text evidence="1">The sequence shown here is derived from an EMBL/GenBank/DDBJ whole genome shotgun (WGS) entry which is preliminary data.</text>
</comment>
<dbReference type="AlphaFoldDB" id="A0AAD4D0X3"/>
<dbReference type="Proteomes" id="UP001194580">
    <property type="component" value="Unassembled WGS sequence"/>
</dbReference>
<evidence type="ECO:0000313" key="2">
    <source>
        <dbReference type="Proteomes" id="UP001194580"/>
    </source>
</evidence>
<protein>
    <submittedName>
        <fullName evidence="1">Uncharacterized protein</fullName>
    </submittedName>
</protein>
<proteinExistence type="predicted"/>
<keyword evidence="2" id="KW-1185">Reference proteome</keyword>
<evidence type="ECO:0000313" key="1">
    <source>
        <dbReference type="EMBL" id="KAG0250800.1"/>
    </source>
</evidence>
<dbReference type="EMBL" id="JAAAIL010003398">
    <property type="protein sequence ID" value="KAG0250800.1"/>
    <property type="molecule type" value="Genomic_DNA"/>
</dbReference>
<sequence length="373" mass="40738">FSAIMPNSKKRKFAVDNTCQNCSPISVPGLDTLLTMSPYAKVLRTREFVELNEPMCDLLNEDWEFRPQLRYACAQILAGSILLNCNSGQAVIVNTIEIYGRTRGVEAHRESFCIRKSVAIPTSLPPSTRTRYTDVWPMTIYAQDGARLVIGTQSCNALVTSSLRLDLPEQASVGGTTLSFVLSTTDASNATKIFLDQQSVNAALVLAANKNAWAVSNRSLLYQLRQVKTKFHDPSTYLLCRASSHFSRSHACQPYSIFSLTNFDQGHSGSGSAAGAFFKMISKDVLQKGSGATLKLSTLQESLDQCAKHSQIADAFETILTLFPEGATSVPILGNQHLNKELEVLANLLSSYIATANKSVVSFIQQSFSTNNA</sequence>
<organism evidence="1 2">
    <name type="scientific">Linnemannia exigua</name>
    <dbReference type="NCBI Taxonomy" id="604196"/>
    <lineage>
        <taxon>Eukaryota</taxon>
        <taxon>Fungi</taxon>
        <taxon>Fungi incertae sedis</taxon>
        <taxon>Mucoromycota</taxon>
        <taxon>Mortierellomycotina</taxon>
        <taxon>Mortierellomycetes</taxon>
        <taxon>Mortierellales</taxon>
        <taxon>Mortierellaceae</taxon>
        <taxon>Linnemannia</taxon>
    </lineage>
</organism>
<reference evidence="1" key="1">
    <citation type="journal article" date="2020" name="Fungal Divers.">
        <title>Resolving the Mortierellaceae phylogeny through synthesis of multi-gene phylogenetics and phylogenomics.</title>
        <authorList>
            <person name="Vandepol N."/>
            <person name="Liber J."/>
            <person name="Desiro A."/>
            <person name="Na H."/>
            <person name="Kennedy M."/>
            <person name="Barry K."/>
            <person name="Grigoriev I.V."/>
            <person name="Miller A.N."/>
            <person name="O'Donnell K."/>
            <person name="Stajich J.E."/>
            <person name="Bonito G."/>
        </authorList>
    </citation>
    <scope>NUCLEOTIDE SEQUENCE</scope>
    <source>
        <strain evidence="1">NRRL 28262</strain>
    </source>
</reference>